<dbReference type="SUPFAM" id="SSF54236">
    <property type="entry name" value="Ubiquitin-like"/>
    <property type="match status" value="1"/>
</dbReference>
<feature type="compositionally biased region" description="Low complexity" evidence="1">
    <location>
        <begin position="208"/>
        <end position="224"/>
    </location>
</feature>
<protein>
    <recommendedName>
        <fullName evidence="2">Ubiquitin-like domain-containing protein</fullName>
    </recommendedName>
</protein>
<evidence type="ECO:0000313" key="3">
    <source>
        <dbReference type="EMBL" id="CAE2208660.1"/>
    </source>
</evidence>
<accession>A0A7S4HTJ2</accession>
<evidence type="ECO:0000256" key="1">
    <source>
        <dbReference type="SAM" id="MobiDB-lite"/>
    </source>
</evidence>
<dbReference type="PROSITE" id="PS50053">
    <property type="entry name" value="UBIQUITIN_2"/>
    <property type="match status" value="1"/>
</dbReference>
<name>A0A7S4HTJ2_9STRA</name>
<dbReference type="InterPro" id="IPR000626">
    <property type="entry name" value="Ubiquitin-like_dom"/>
</dbReference>
<evidence type="ECO:0000259" key="2">
    <source>
        <dbReference type="PROSITE" id="PS50053"/>
    </source>
</evidence>
<gene>
    <name evidence="3" type="ORF">OAUR00152_LOCUS3693</name>
</gene>
<feature type="domain" description="Ubiquitin-like" evidence="2">
    <location>
        <begin position="258"/>
        <end position="333"/>
    </location>
</feature>
<dbReference type="EMBL" id="HBKQ01005379">
    <property type="protein sequence ID" value="CAE2208660.1"/>
    <property type="molecule type" value="Transcribed_RNA"/>
</dbReference>
<feature type="region of interest" description="Disordered" evidence="1">
    <location>
        <begin position="189"/>
        <end position="253"/>
    </location>
</feature>
<dbReference type="Gene3D" id="3.10.20.90">
    <property type="entry name" value="Phosphatidylinositol 3-kinase Catalytic Subunit, Chain A, domain 1"/>
    <property type="match status" value="1"/>
</dbReference>
<reference evidence="3" key="1">
    <citation type="submission" date="2021-01" db="EMBL/GenBank/DDBJ databases">
        <authorList>
            <person name="Corre E."/>
            <person name="Pelletier E."/>
            <person name="Niang G."/>
            <person name="Scheremetjew M."/>
            <person name="Finn R."/>
            <person name="Kale V."/>
            <person name="Holt S."/>
            <person name="Cochrane G."/>
            <person name="Meng A."/>
            <person name="Brown T."/>
            <person name="Cohen L."/>
        </authorList>
    </citation>
    <scope>NUCLEOTIDE SEQUENCE</scope>
    <source>
        <strain evidence="3">Isolate 1302-5</strain>
    </source>
</reference>
<feature type="compositionally biased region" description="Polar residues" evidence="1">
    <location>
        <begin position="195"/>
        <end position="207"/>
    </location>
</feature>
<dbReference type="Pfam" id="PF11976">
    <property type="entry name" value="Rad60-SLD"/>
    <property type="match status" value="1"/>
</dbReference>
<dbReference type="CDD" id="cd01763">
    <property type="entry name" value="Ubl_SUMO_like"/>
    <property type="match status" value="1"/>
</dbReference>
<dbReference type="InterPro" id="IPR022617">
    <property type="entry name" value="Rad60/SUMO-like_dom"/>
</dbReference>
<organism evidence="3">
    <name type="scientific">Odontella aurita</name>
    <dbReference type="NCBI Taxonomy" id="265563"/>
    <lineage>
        <taxon>Eukaryota</taxon>
        <taxon>Sar</taxon>
        <taxon>Stramenopiles</taxon>
        <taxon>Ochrophyta</taxon>
        <taxon>Bacillariophyta</taxon>
        <taxon>Mediophyceae</taxon>
        <taxon>Biddulphiophycidae</taxon>
        <taxon>Eupodiscales</taxon>
        <taxon>Odontellaceae</taxon>
        <taxon>Odontella</taxon>
    </lineage>
</organism>
<feature type="compositionally biased region" description="Basic residues" evidence="1">
    <location>
        <begin position="225"/>
        <end position="235"/>
    </location>
</feature>
<feature type="compositionally biased region" description="Polar residues" evidence="1">
    <location>
        <begin position="238"/>
        <end position="253"/>
    </location>
</feature>
<sequence length="337" mass="37762">MSQRRKSGAPIQHQIDETATVDLTPSNAFQAWWNIDSDQSKQDRLQGAERLVQRCMNTYCWDREFTVKVLHAYSQFMKLKASFEDWEATSLWPSAMVDMMWHQHVLDTRHYRNDCFSLSNNMVHYGPAVPRNVDTTKLIETTKIALKARFGSQHVDDDIWTFSNAVAPSVGVNGGDMHDMEQRIHPVHSHFPSVGASTNGAACNHSPSLKSSQESKPVSSSTRSSKGKKRVKRSRPSNTAAQKSKSTRRSISSQANDLKLVLKDSDGDNVVFRVNSSAVFGQVKSSFAVYKEVEEKYVHFFHDGYPIPADATCADLDIEDGSEINVEIEKCTSGAKK</sequence>
<dbReference type="AlphaFoldDB" id="A0A7S4HTJ2"/>
<proteinExistence type="predicted"/>
<dbReference type="InterPro" id="IPR029071">
    <property type="entry name" value="Ubiquitin-like_domsf"/>
</dbReference>